<evidence type="ECO:0000259" key="1">
    <source>
        <dbReference type="Pfam" id="PF00501"/>
    </source>
</evidence>
<evidence type="ECO:0000259" key="2">
    <source>
        <dbReference type="Pfam" id="PF13193"/>
    </source>
</evidence>
<dbReference type="Gene3D" id="3.40.50.12780">
    <property type="entry name" value="N-terminal domain of ligase-like"/>
    <property type="match status" value="1"/>
</dbReference>
<feature type="domain" description="AMP-dependent synthetase/ligase" evidence="1">
    <location>
        <begin position="9"/>
        <end position="366"/>
    </location>
</feature>
<dbReference type="SUPFAM" id="SSF56801">
    <property type="entry name" value="Acetyl-CoA synthetase-like"/>
    <property type="match status" value="1"/>
</dbReference>
<organism evidence="3 4">
    <name type="scientific">Candidatus Dehalogenimonas loeffleri</name>
    <dbReference type="NCBI Taxonomy" id="3127115"/>
    <lineage>
        <taxon>Bacteria</taxon>
        <taxon>Bacillati</taxon>
        <taxon>Chloroflexota</taxon>
        <taxon>Dehalococcoidia</taxon>
        <taxon>Dehalococcoidales</taxon>
        <taxon>Dehalococcoidaceae</taxon>
        <taxon>Dehalogenimonas</taxon>
    </lineage>
</organism>
<sequence>MNLTAFLADAACQHKDRTAFKMGQRTLSFSDLDRFSNGLAQKLVEAGVTPGERIALLMENSPDFPIVYFGIIKAGAVAVPLDTKYKELEIRAVFNDCRPAWLFAEPAILKNLQPELARYDFLRHIVCSSPADIEGYIAYGSLVSRSDSAPDVKTQLELAHIAYTSGPTLRPHGVEVTHQALIDAAAGSAAGFRQTEADVAILFALPLHHTMGIAIIMMACLSAGSSIVMIGGISIDAVLCAIERERATMFHGVPFIHAMIVNHLKINGLKYDVSTLRFCGSAGAPIPVSVIKDFEELTGKYLIQYYGLTESTTHVTCQDVSRSGRSGGVGTAIPGFSVRVVDTDGREVAAGEPGEVIIKGPVMRAYHNLPEETARYIRDGWLFTDDIGVKDEHGELYITGVKKPMLITKGQNIYFSDIVDVLNTHPDIAEAAAAGIPDPDGMRGEVVLAVIKLRPGADITEQQVKKYCLDRLANYKCPKKVLFVTDIPRHSNGHLAAFGLLD</sequence>
<gene>
    <name evidence="3" type="ORF">V8247_08535</name>
</gene>
<dbReference type="Pfam" id="PF13193">
    <property type="entry name" value="AMP-binding_C"/>
    <property type="match status" value="1"/>
</dbReference>
<reference evidence="3 4" key="1">
    <citation type="submission" date="2024-03" db="EMBL/GenBank/DDBJ databases">
        <title>A Dehalogenimonas Isolated from Estuarine Sediments Dihaloeliminates Chlorinated Alkanes.</title>
        <authorList>
            <person name="Yang Y."/>
            <person name="Wang H."/>
        </authorList>
    </citation>
    <scope>NUCLEOTIDE SEQUENCE [LARGE SCALE GENOMIC DNA]</scope>
    <source>
        <strain evidence="3 4">W</strain>
    </source>
</reference>
<dbReference type="EMBL" id="CP146612">
    <property type="protein sequence ID" value="WWX25289.1"/>
    <property type="molecule type" value="Genomic_DNA"/>
</dbReference>
<dbReference type="Proteomes" id="UP001375370">
    <property type="component" value="Chromosome"/>
</dbReference>
<evidence type="ECO:0000313" key="4">
    <source>
        <dbReference type="Proteomes" id="UP001375370"/>
    </source>
</evidence>
<protein>
    <submittedName>
        <fullName evidence="3">AMP-binding protein</fullName>
    </submittedName>
</protein>
<dbReference type="RefSeq" id="WP_338737429.1">
    <property type="nucleotide sequence ID" value="NZ_CP146612.1"/>
</dbReference>
<evidence type="ECO:0000313" key="3">
    <source>
        <dbReference type="EMBL" id="WWX25289.1"/>
    </source>
</evidence>
<proteinExistence type="predicted"/>
<name>A0ABZ2J7R4_9CHLR</name>
<dbReference type="InterPro" id="IPR025110">
    <property type="entry name" value="AMP-bd_C"/>
</dbReference>
<dbReference type="PANTHER" id="PTHR24096">
    <property type="entry name" value="LONG-CHAIN-FATTY-ACID--COA LIGASE"/>
    <property type="match status" value="1"/>
</dbReference>
<accession>A0ABZ2J7R4</accession>
<dbReference type="Gene3D" id="3.30.300.30">
    <property type="match status" value="1"/>
</dbReference>
<feature type="domain" description="AMP-binding enzyme C-terminal" evidence="2">
    <location>
        <begin position="421"/>
        <end position="493"/>
    </location>
</feature>
<dbReference type="InterPro" id="IPR042099">
    <property type="entry name" value="ANL_N_sf"/>
</dbReference>
<dbReference type="Pfam" id="PF00501">
    <property type="entry name" value="AMP-binding"/>
    <property type="match status" value="1"/>
</dbReference>
<dbReference type="InterPro" id="IPR000873">
    <property type="entry name" value="AMP-dep_synth/lig_dom"/>
</dbReference>
<dbReference type="PANTHER" id="PTHR24096:SF267">
    <property type="entry name" value="MALONATE--COA LIGASE ACSF3, MITOCHONDRIAL"/>
    <property type="match status" value="1"/>
</dbReference>
<dbReference type="InterPro" id="IPR045851">
    <property type="entry name" value="AMP-bd_C_sf"/>
</dbReference>
<keyword evidence="4" id="KW-1185">Reference proteome</keyword>